<evidence type="ECO:0000313" key="3">
    <source>
        <dbReference type="Proteomes" id="UP001178322"/>
    </source>
</evidence>
<protein>
    <recommendedName>
        <fullName evidence="4">Lipoprotein</fullName>
    </recommendedName>
</protein>
<accession>A0AAX3WQN8</accession>
<dbReference type="PROSITE" id="PS51257">
    <property type="entry name" value="PROKAR_LIPOPROTEIN"/>
    <property type="match status" value="1"/>
</dbReference>
<sequence length="57" mass="6279">MKKIILGTFTAVLSTGLLFGCGTANDEQEPDPTEEPSEQQKDQNQNDSQNDHQDSNL</sequence>
<evidence type="ECO:0000313" key="2">
    <source>
        <dbReference type="EMBL" id="WHY49499.1"/>
    </source>
</evidence>
<feature type="region of interest" description="Disordered" evidence="1">
    <location>
        <begin position="20"/>
        <end position="57"/>
    </location>
</feature>
<feature type="compositionally biased region" description="Acidic residues" evidence="1">
    <location>
        <begin position="26"/>
        <end position="37"/>
    </location>
</feature>
<reference evidence="2" key="1">
    <citation type="submission" date="2023-05" db="EMBL/GenBank/DDBJ databases">
        <title>Comparative genomics of Bacillaceae isolates and their secondary metabolite potential.</title>
        <authorList>
            <person name="Song L."/>
            <person name="Nielsen L.J."/>
            <person name="Mohite O."/>
            <person name="Xu X."/>
            <person name="Weber T."/>
            <person name="Kovacs A.T."/>
        </authorList>
    </citation>
    <scope>NUCLEOTIDE SEQUENCE</scope>
    <source>
        <strain evidence="2">LY1</strain>
    </source>
</reference>
<dbReference type="RefSeq" id="WP_283868236.1">
    <property type="nucleotide sequence ID" value="NZ_CP126101.1"/>
</dbReference>
<organism evidence="2 3">
    <name type="scientific">Lysinibacillus pakistanensis</name>
    <dbReference type="NCBI Taxonomy" id="759811"/>
    <lineage>
        <taxon>Bacteria</taxon>
        <taxon>Bacillati</taxon>
        <taxon>Bacillota</taxon>
        <taxon>Bacilli</taxon>
        <taxon>Bacillales</taxon>
        <taxon>Bacillaceae</taxon>
        <taxon>Lysinibacillus</taxon>
    </lineage>
</organism>
<evidence type="ECO:0000256" key="1">
    <source>
        <dbReference type="SAM" id="MobiDB-lite"/>
    </source>
</evidence>
<dbReference type="Proteomes" id="UP001178322">
    <property type="component" value="Chromosome"/>
</dbReference>
<dbReference type="EMBL" id="CP126101">
    <property type="protein sequence ID" value="WHY49499.1"/>
    <property type="molecule type" value="Genomic_DNA"/>
</dbReference>
<name>A0AAX3WQN8_9BACI</name>
<proteinExistence type="predicted"/>
<gene>
    <name evidence="2" type="ORF">QNH24_14230</name>
</gene>
<dbReference type="AlphaFoldDB" id="A0AAX3WQN8"/>
<evidence type="ECO:0008006" key="4">
    <source>
        <dbReference type="Google" id="ProtNLM"/>
    </source>
</evidence>